<evidence type="ECO:0000256" key="3">
    <source>
        <dbReference type="ARBA" id="ARBA00023274"/>
    </source>
</evidence>
<dbReference type="InterPro" id="IPR038661">
    <property type="entry name" value="Ribosomal_eL33_sf"/>
</dbReference>
<dbReference type="GO" id="GO:0006412">
    <property type="term" value="P:translation"/>
    <property type="evidence" value="ECO:0007669"/>
    <property type="project" value="InterPro"/>
</dbReference>
<protein>
    <submittedName>
        <fullName evidence="4">L35a ribosomal protein</fullName>
    </submittedName>
</protein>
<dbReference type="InterPro" id="IPR009000">
    <property type="entry name" value="Transl_B-barrel_sf"/>
</dbReference>
<dbReference type="EMBL" id="JX441311">
    <property type="protein sequence ID" value="AFR90233.1"/>
    <property type="molecule type" value="Genomic_DNA"/>
</dbReference>
<dbReference type="AlphaFoldDB" id="J9V981"/>
<keyword evidence="2 4" id="KW-0689">Ribosomal protein</keyword>
<dbReference type="GO" id="GO:0003735">
    <property type="term" value="F:structural constituent of ribosome"/>
    <property type="evidence" value="ECO:0007669"/>
    <property type="project" value="InterPro"/>
</dbReference>
<evidence type="ECO:0000313" key="4">
    <source>
        <dbReference type="EMBL" id="AFR90233.1"/>
    </source>
</evidence>
<dbReference type="HAMAP" id="MF_00573">
    <property type="entry name" value="Ribosomal_eL33"/>
    <property type="match status" value="1"/>
</dbReference>
<dbReference type="FunFam" id="2.40.10.190:FF:000001">
    <property type="entry name" value="60S ribosomal protein L35a"/>
    <property type="match status" value="1"/>
</dbReference>
<dbReference type="PANTHER" id="PTHR10902">
    <property type="entry name" value="60S RIBOSOMAL PROTEIN L35A"/>
    <property type="match status" value="1"/>
</dbReference>
<evidence type="ECO:0000256" key="1">
    <source>
        <dbReference type="ARBA" id="ARBA00009269"/>
    </source>
</evidence>
<dbReference type="Gene3D" id="2.40.10.190">
    <property type="entry name" value="translation elongation factor selb, chain A, domain 4"/>
    <property type="match status" value="1"/>
</dbReference>
<proteinExistence type="inferred from homology"/>
<dbReference type="SUPFAM" id="SSF50447">
    <property type="entry name" value="Translation proteins"/>
    <property type="match status" value="1"/>
</dbReference>
<dbReference type="InterPro" id="IPR001780">
    <property type="entry name" value="Ribosomal_eL33"/>
</dbReference>
<comment type="similarity">
    <text evidence="1">Belongs to the eukaryotic ribosomal protein eL33 family.</text>
</comment>
<dbReference type="GO" id="GO:0005840">
    <property type="term" value="C:ribosome"/>
    <property type="evidence" value="ECO:0007669"/>
    <property type="project" value="UniProtKB-KW"/>
</dbReference>
<dbReference type="GO" id="GO:1990904">
    <property type="term" value="C:ribonucleoprotein complex"/>
    <property type="evidence" value="ECO:0007669"/>
    <property type="project" value="UniProtKB-KW"/>
</dbReference>
<sequence>MYTKAVFTGFKRGKSTQSEQFALLKVKGVNDKKDTDFYFGKRVAYIYKAKNTVNNTRFRTIWGKIAKAHGNNGLVRAKFARNLPPRAMGATLRVMLFPNRAI</sequence>
<organism evidence="4">
    <name type="scientific">Sterkiella nova</name>
    <name type="common">Ciliate</name>
    <name type="synonym">Oxytricha nova</name>
    <dbReference type="NCBI Taxonomy" id="200597"/>
    <lineage>
        <taxon>Eukaryota</taxon>
        <taxon>Sar</taxon>
        <taxon>Alveolata</taxon>
        <taxon>Ciliophora</taxon>
        <taxon>Intramacronucleata</taxon>
        <taxon>Spirotrichea</taxon>
        <taxon>Stichotrichia</taxon>
        <taxon>Sporadotrichida</taxon>
        <taxon>Oxytrichidae</taxon>
        <taxon>Stylonychinae</taxon>
        <taxon>Sterkiella</taxon>
    </lineage>
</organism>
<gene>
    <name evidence="4" type="primary">rpl35a</name>
</gene>
<reference evidence="4" key="1">
    <citation type="submission" date="2012-07" db="EMBL/GenBank/DDBJ databases">
        <title>Isolation and comparative analysis of macronuclear nanochromosomes encoding ribosomal proteins from the ciliate Oxytricha (Sterkiella) nova.</title>
        <authorList>
            <person name="Gutierrez J.C."/>
        </authorList>
    </citation>
    <scope>NUCLEOTIDE SEQUENCE</scope>
</reference>
<keyword evidence="3" id="KW-0687">Ribonucleoprotein</keyword>
<name>J9V981_STENO</name>
<evidence type="ECO:0000256" key="2">
    <source>
        <dbReference type="ARBA" id="ARBA00022980"/>
    </source>
</evidence>
<accession>J9V981</accession>
<dbReference type="Pfam" id="PF01247">
    <property type="entry name" value="Ribosomal_L35Ae"/>
    <property type="match status" value="1"/>
</dbReference>